<dbReference type="EMBL" id="LLXH01000047">
    <property type="protein sequence ID" value="PKC74580.1"/>
    <property type="molecule type" value="Genomic_DNA"/>
</dbReference>
<gene>
    <name evidence="1" type="ORF">RhiirA1_449797</name>
</gene>
<dbReference type="VEuPathDB" id="FungiDB:FUN_003128"/>
<dbReference type="VEuPathDB" id="FungiDB:FUN_009287"/>
<proteinExistence type="predicted"/>
<sequence length="1475" mass="175284">MSSQGSKVSEDSKYYSKYLKKKFINWSGNEQIDDFIQEIQLKIKDRHDIVLEWIPYDQFEKIKEKSINSFVTVYSAIWKDGPLHKNWLKNKYTRDTNKEVILNCLYYSQHLIEFLINEIKKYVSDYINKRKVHTKLYGISQNPNTKDYILVQNNSINFINWICGNEKVDDFIQEIQLKIKEHHDIVFEWIPYNQFFEIKEISKNGSMPVYSAIWNNDPLHNDWWNSVYVRDSIKEVTLSCLHGSQNPFESLVNKVKESSAKGFGSEIYGISQNPNTNDYILVQNYFTWSSENEEIDDFIQEMQLKIKDHYDIVFEWIPYNQFIEIKETGKNDFMTVYSAIWKNGSLHYRYGSYKRDSNKEIALKCLHYSQNPVESIINEVKRHLTKKSNNFSEIYGISQNPDTNDYILVQNYFTWTSGNKEIDDFIQEMQLKTINLNIVFEWIPYNQFNEIKETGKNSLITLYSAIWKDGSLHYQYGNYKRDSNKEIVLKCLHNSQNPVESIINEVKNHLKKQPPHNFFEIYGISQNPDTNDYTLVQNYFTWTSGNEEIDDFIQEIELKTNNPDIVFEWIPYNQFDEIKETGKNGYTTVYSAIWKDGPLHYHYGRYKRDPNKEIILKCLHNSQNPVESLINEVEKHLIINSHHEFFEIYGISQNPSTNDYILIQNNFINLINWISDNVKIDDFIQEMELITNNPNIVFEWIPYNQFDKIKETGKNKFMTVYSAKWKDGPLHFHYGKYKRDSNKEVTLKYFYCNSQNPVEFLISEIIKYCEFLKIYGISQNPVTNDYILVQSHFTWPSKNEKIYNFIQEMQLKIEDHHEIVFEWIPYNQFKEINKETGNNVSITLYSAIWKNGPLHYQHGRYKRDSEVILKCFHNLQNPVESIINEVKRHLSDLTIKSPHNFFDIYGISQKPDTNDYILVQNDVIWTSENEKIDDFIQKMQLETNNLDIVFEWIPYSQFNEINETGKNGLMTVYSAIWKNGPLHYQHGRYKRDLEVILKYLHNSQNPVESIINEVKRHLTKKSPHNFFEIYGISQKPDTNDYILVQNDVIWTSENEKIDDFIQKMQLETNNLDIVFEWIPYSQFNEINETGKNGLMTVYSAIWKNGPLHYQHGRYKRDLEVILKYLHNSQNPVESIINEVKRHLTKKSPHNFFEIYGISQKPDTNDYILVQNDVIWTSENEKIDDFIQKMQLETNNLDIVFEWIPYSQFNEINETGKNGLMTVYSAIWKNGPLYYQHGRYKRDLEVILKYLHNSQNPVESIINEVKRHLTKKSPHNFFEIYGISQKPDTNDYILVQNDVIWTSENEKIDDFIQKMQLETNNLDIVFEWIPYSQFNEINETGKNGLMTVYSAIWKNGPLYYQLGRYIRDPNKEIALKCLHNSQDQVESLLNEVKKHLATKHEILIIYGISQNPNTNDYILVQNNLIDWISSNEMIDEFIQELQLKPKILIYKYNLAVSITTPHRDGFLTSNNWILNN</sequence>
<evidence type="ECO:0000313" key="2">
    <source>
        <dbReference type="Proteomes" id="UP000232688"/>
    </source>
</evidence>
<reference evidence="1 2" key="2">
    <citation type="submission" date="2017-10" db="EMBL/GenBank/DDBJ databases">
        <title>Genome analyses suggest a sexual origin of heterokaryosis in a supposedly ancient asexual fungus.</title>
        <authorList>
            <person name="Corradi N."/>
            <person name="Sedzielewska K."/>
            <person name="Noel J."/>
            <person name="Charron P."/>
            <person name="Farinelli L."/>
            <person name="Marton T."/>
            <person name="Kruger M."/>
            <person name="Pelin A."/>
            <person name="Brachmann A."/>
            <person name="Corradi N."/>
        </authorList>
    </citation>
    <scope>NUCLEOTIDE SEQUENCE [LARGE SCALE GENOMIC DNA]</scope>
    <source>
        <strain evidence="1 2">A1</strain>
    </source>
</reference>
<name>A0A2N0SGB5_9GLOM</name>
<evidence type="ECO:0008006" key="3">
    <source>
        <dbReference type="Google" id="ProtNLM"/>
    </source>
</evidence>
<protein>
    <recommendedName>
        <fullName evidence="3">Protein kinase domain-containing protein</fullName>
    </recommendedName>
</protein>
<dbReference type="Proteomes" id="UP000232688">
    <property type="component" value="Unassembled WGS sequence"/>
</dbReference>
<dbReference type="SUPFAM" id="SSF56112">
    <property type="entry name" value="Protein kinase-like (PK-like)"/>
    <property type="match status" value="1"/>
</dbReference>
<dbReference type="InterPro" id="IPR011009">
    <property type="entry name" value="Kinase-like_dom_sf"/>
</dbReference>
<dbReference type="VEuPathDB" id="FungiDB:RhiirFUN_000181"/>
<evidence type="ECO:0000313" key="1">
    <source>
        <dbReference type="EMBL" id="PKC74580.1"/>
    </source>
</evidence>
<reference evidence="1 2" key="1">
    <citation type="submission" date="2017-10" db="EMBL/GenBank/DDBJ databases">
        <title>Extensive intraspecific genome diversity in a model arbuscular mycorrhizal fungus.</title>
        <authorList>
            <person name="Chen E.C.H."/>
            <person name="Morin E."/>
            <person name="Baudet D."/>
            <person name="Noel J."/>
            <person name="Ndikumana S."/>
            <person name="Charron P."/>
            <person name="St-Onge C."/>
            <person name="Giorgi J."/>
            <person name="Grigoriev I.V."/>
            <person name="Roux C."/>
            <person name="Martin F.M."/>
            <person name="Corradi N."/>
        </authorList>
    </citation>
    <scope>NUCLEOTIDE SEQUENCE [LARGE SCALE GENOMIC DNA]</scope>
    <source>
        <strain evidence="1 2">A1</strain>
    </source>
</reference>
<dbReference type="VEuPathDB" id="FungiDB:RhiirA1_449797"/>
<accession>A0A2N0SGB5</accession>
<comment type="caution">
    <text evidence="1">The sequence shown here is derived from an EMBL/GenBank/DDBJ whole genome shotgun (WGS) entry which is preliminary data.</text>
</comment>
<organism evidence="1 2">
    <name type="scientific">Rhizophagus irregularis</name>
    <dbReference type="NCBI Taxonomy" id="588596"/>
    <lineage>
        <taxon>Eukaryota</taxon>
        <taxon>Fungi</taxon>
        <taxon>Fungi incertae sedis</taxon>
        <taxon>Mucoromycota</taxon>
        <taxon>Glomeromycotina</taxon>
        <taxon>Glomeromycetes</taxon>
        <taxon>Glomerales</taxon>
        <taxon>Glomeraceae</taxon>
        <taxon>Rhizophagus</taxon>
    </lineage>
</organism>